<dbReference type="eggNOG" id="KOG4197">
    <property type="taxonomic scope" value="Eukaryota"/>
</dbReference>
<dbReference type="InParanoid" id="D8RGH5"/>
<sequence>MYSRCGSLGDAVAAFGKIRARNVVSWNVMISAYSSYKSFQEALALFHAMLLEGVAPNAITLVAVLNSCGSFRELRDGILVHALSLERGFFQNTLVATALLNMYGKCGTLLDAQSVFEEMAEKNVVTWNAMLGVYSLQGCCWKLAVELFTRMLLEGVKANVITFLNVLNSVVDPDALRKGKFIHSCVRESEHSLDVFVNTALVNTYTKCGSLTDARKVFDGMPCRSVGTWNSMISAYSISERSGEAFFIFQRMQQEGERCDRVTFLSILDACVNPETLQHGKHVRESISETSFELDLFVGTALITMYARCRSPEDAAQVFGRMKQTNLITWSAIITAFADHGHCGEALRYFRMMQQEGILPNRVTFISLLNGFTTPSGLEELSRIHLLITEHGLDDTTTMRNALVNVYGRCESPDDARTVFDQLELPNLISWNSMIGIYVQCERHDDALQLFRTMQQQGIQPDRVNFMTILGACTIGSHGRTRKLVHQCVEESGLGGSPLVQTSLVNMYAKAGELDVAEVILQEMDEQQITAWNVLINGYALHGRSREALEAYQKLQLEAIPVDKVTFISVLNACTSSTSLAEGKMIHSNAVECGLDSDVIVKNALTNMYSKCGSMENARRIFDSMPIRSAVSWNGMLQAYAQHGESEEVLKLIRKMEQEGVKLNGITFVSVLSSCSHAGLIAEGCQYFHSLGHDRGIEVKTEHYGCLVDLLGRAGKLQEAEKYISKMPLEPGIVTWASLLGACRVQKDLDRGKLAAGKLLELDPGNSSASVVLSNIYSERGDWKNAAKLRRAMASRRVKKVPGISSIQVKNKVHEFRVRDTSHPRAAEIYDKVEELCFAMREAGYVPDTKMVLHDVDEEQKESLLAYHSEKLAIAFGLISTPETSSLHIFKNLRVCEDCHTATKFISKITGREIVVRDNHRFHHFRDGSCSCKDYW</sequence>
<dbReference type="PROSITE" id="PS51375">
    <property type="entry name" value="PPR"/>
    <property type="match status" value="7"/>
</dbReference>
<feature type="repeat" description="PPR" evidence="2">
    <location>
        <begin position="629"/>
        <end position="663"/>
    </location>
</feature>
<feature type="repeat" description="PPR" evidence="2">
    <location>
        <begin position="22"/>
        <end position="56"/>
    </location>
</feature>
<dbReference type="InterPro" id="IPR046960">
    <property type="entry name" value="PPR_At4g14850-like_plant"/>
</dbReference>
<dbReference type="InterPro" id="IPR046848">
    <property type="entry name" value="E_motif"/>
</dbReference>
<keyword evidence="5" id="KW-1185">Reference proteome</keyword>
<dbReference type="Pfam" id="PF14432">
    <property type="entry name" value="DYW_deaminase"/>
    <property type="match status" value="1"/>
</dbReference>
<dbReference type="KEGG" id="smo:SELMODRAFT_93321"/>
<reference evidence="4 5" key="1">
    <citation type="journal article" date="2011" name="Science">
        <title>The Selaginella genome identifies genetic changes associated with the evolution of vascular plants.</title>
        <authorList>
            <person name="Banks J.A."/>
            <person name="Nishiyama T."/>
            <person name="Hasebe M."/>
            <person name="Bowman J.L."/>
            <person name="Gribskov M."/>
            <person name="dePamphilis C."/>
            <person name="Albert V.A."/>
            <person name="Aono N."/>
            <person name="Aoyama T."/>
            <person name="Ambrose B.A."/>
            <person name="Ashton N.W."/>
            <person name="Axtell M.J."/>
            <person name="Barker E."/>
            <person name="Barker M.S."/>
            <person name="Bennetzen J.L."/>
            <person name="Bonawitz N.D."/>
            <person name="Chapple C."/>
            <person name="Cheng C."/>
            <person name="Correa L.G."/>
            <person name="Dacre M."/>
            <person name="DeBarry J."/>
            <person name="Dreyer I."/>
            <person name="Elias M."/>
            <person name="Engstrom E.M."/>
            <person name="Estelle M."/>
            <person name="Feng L."/>
            <person name="Finet C."/>
            <person name="Floyd S.K."/>
            <person name="Frommer W.B."/>
            <person name="Fujita T."/>
            <person name="Gramzow L."/>
            <person name="Gutensohn M."/>
            <person name="Harholt J."/>
            <person name="Hattori M."/>
            <person name="Heyl A."/>
            <person name="Hirai T."/>
            <person name="Hiwatashi Y."/>
            <person name="Ishikawa M."/>
            <person name="Iwata M."/>
            <person name="Karol K.G."/>
            <person name="Koehler B."/>
            <person name="Kolukisaoglu U."/>
            <person name="Kubo M."/>
            <person name="Kurata T."/>
            <person name="Lalonde S."/>
            <person name="Li K."/>
            <person name="Li Y."/>
            <person name="Litt A."/>
            <person name="Lyons E."/>
            <person name="Manning G."/>
            <person name="Maruyama T."/>
            <person name="Michael T.P."/>
            <person name="Mikami K."/>
            <person name="Miyazaki S."/>
            <person name="Morinaga S."/>
            <person name="Murata T."/>
            <person name="Mueller-Roeber B."/>
            <person name="Nelson D.R."/>
            <person name="Obara M."/>
            <person name="Oguri Y."/>
            <person name="Olmstead R.G."/>
            <person name="Onodera N."/>
            <person name="Petersen B.L."/>
            <person name="Pils B."/>
            <person name="Prigge M."/>
            <person name="Rensing S.A."/>
            <person name="Riano-Pachon D.M."/>
            <person name="Roberts A.W."/>
            <person name="Sato Y."/>
            <person name="Scheller H.V."/>
            <person name="Schulz B."/>
            <person name="Schulz C."/>
            <person name="Shakirov E.V."/>
            <person name="Shibagaki N."/>
            <person name="Shinohara N."/>
            <person name="Shippen D.E."/>
            <person name="Soerensen I."/>
            <person name="Sotooka R."/>
            <person name="Sugimoto N."/>
            <person name="Sugita M."/>
            <person name="Sumikawa N."/>
            <person name="Tanurdzic M."/>
            <person name="Theissen G."/>
            <person name="Ulvskov P."/>
            <person name="Wakazuki S."/>
            <person name="Weng J.K."/>
            <person name="Willats W.W."/>
            <person name="Wipf D."/>
            <person name="Wolf P.G."/>
            <person name="Yang L."/>
            <person name="Zimmer A.D."/>
            <person name="Zhu Q."/>
            <person name="Mitros T."/>
            <person name="Hellsten U."/>
            <person name="Loque D."/>
            <person name="Otillar R."/>
            <person name="Salamov A."/>
            <person name="Schmutz J."/>
            <person name="Shapiro H."/>
            <person name="Lindquist E."/>
            <person name="Lucas S."/>
            <person name="Rokhsar D."/>
            <person name="Grigoriev I.V."/>
        </authorList>
    </citation>
    <scope>NUCLEOTIDE SEQUENCE [LARGE SCALE GENOMIC DNA]</scope>
</reference>
<dbReference type="InterPro" id="IPR011990">
    <property type="entry name" value="TPR-like_helical_dom_sf"/>
</dbReference>
<dbReference type="GO" id="GO:0003723">
    <property type="term" value="F:RNA binding"/>
    <property type="evidence" value="ECO:0007669"/>
    <property type="project" value="InterPro"/>
</dbReference>
<feature type="repeat" description="PPR" evidence="2">
    <location>
        <begin position="326"/>
        <end position="360"/>
    </location>
</feature>
<organism evidence="5">
    <name type="scientific">Selaginella moellendorffii</name>
    <name type="common">Spikemoss</name>
    <dbReference type="NCBI Taxonomy" id="88036"/>
    <lineage>
        <taxon>Eukaryota</taxon>
        <taxon>Viridiplantae</taxon>
        <taxon>Streptophyta</taxon>
        <taxon>Embryophyta</taxon>
        <taxon>Tracheophyta</taxon>
        <taxon>Lycopodiopsida</taxon>
        <taxon>Selaginellales</taxon>
        <taxon>Selaginellaceae</taxon>
        <taxon>Selaginella</taxon>
    </lineage>
</organism>
<dbReference type="GO" id="GO:0009451">
    <property type="term" value="P:RNA modification"/>
    <property type="evidence" value="ECO:0007669"/>
    <property type="project" value="InterPro"/>
</dbReference>
<keyword evidence="1" id="KW-0677">Repeat</keyword>
<evidence type="ECO:0000313" key="4">
    <source>
        <dbReference type="EMBL" id="EFJ28358.1"/>
    </source>
</evidence>
<dbReference type="FunFam" id="1.25.40.10:FF:000381">
    <property type="entry name" value="Pentatricopeptide repeat-containing protein"/>
    <property type="match status" value="1"/>
</dbReference>
<dbReference type="Pfam" id="PF20431">
    <property type="entry name" value="E_motif"/>
    <property type="match status" value="1"/>
</dbReference>
<accession>D8RGH5</accession>
<evidence type="ECO:0000256" key="2">
    <source>
        <dbReference type="PROSITE-ProRule" id="PRU00708"/>
    </source>
</evidence>
<dbReference type="InterPro" id="IPR032867">
    <property type="entry name" value="DYW_dom"/>
</dbReference>
<dbReference type="OMA" id="ACTIGSH"/>
<protein>
    <recommendedName>
        <fullName evidence="3">DYW domain-containing protein</fullName>
    </recommendedName>
</protein>
<dbReference type="Gene3D" id="1.25.40.10">
    <property type="entry name" value="Tetratricopeptide repeat domain"/>
    <property type="match status" value="8"/>
</dbReference>
<dbReference type="FunFam" id="1.25.40.10:FF:000366">
    <property type="entry name" value="Pentatricopeptide (PPR) repeat-containing protein"/>
    <property type="match status" value="1"/>
</dbReference>
<dbReference type="InterPro" id="IPR002885">
    <property type="entry name" value="PPR_rpt"/>
</dbReference>
<gene>
    <name evidence="4" type="ORF">SELMODRAFT_93321</name>
</gene>
<dbReference type="Proteomes" id="UP000001514">
    <property type="component" value="Unassembled WGS sequence"/>
</dbReference>
<feature type="domain" description="DYW" evidence="3">
    <location>
        <begin position="844"/>
        <end position="936"/>
    </location>
</feature>
<feature type="repeat" description="PPR" evidence="2">
    <location>
        <begin position="225"/>
        <end position="259"/>
    </location>
</feature>
<dbReference type="HOGENOM" id="CLU_002706_15_0_1"/>
<dbReference type="Pfam" id="PF01535">
    <property type="entry name" value="PPR"/>
    <property type="match status" value="9"/>
</dbReference>
<dbReference type="Gramene" id="EFJ28358">
    <property type="protein sequence ID" value="EFJ28358"/>
    <property type="gene ID" value="SELMODRAFT_93321"/>
</dbReference>
<dbReference type="Pfam" id="PF13041">
    <property type="entry name" value="PPR_2"/>
    <property type="match status" value="5"/>
</dbReference>
<evidence type="ECO:0000313" key="5">
    <source>
        <dbReference type="Proteomes" id="UP000001514"/>
    </source>
</evidence>
<feature type="repeat" description="PPR" evidence="2">
    <location>
        <begin position="123"/>
        <end position="158"/>
    </location>
</feature>
<feature type="repeat" description="PPR" evidence="2">
    <location>
        <begin position="427"/>
        <end position="461"/>
    </location>
</feature>
<dbReference type="PANTHER" id="PTHR47926:SF533">
    <property type="entry name" value="DYW DOMAIN-CONTAINING PROTEIN"/>
    <property type="match status" value="1"/>
</dbReference>
<dbReference type="SUPFAM" id="SSF48452">
    <property type="entry name" value="TPR-like"/>
    <property type="match status" value="1"/>
</dbReference>
<dbReference type="FunFam" id="1.25.40.10:FF:000344">
    <property type="entry name" value="Pentatricopeptide repeat-containing protein"/>
    <property type="match status" value="1"/>
</dbReference>
<dbReference type="NCBIfam" id="TIGR00756">
    <property type="entry name" value="PPR"/>
    <property type="match status" value="6"/>
</dbReference>
<evidence type="ECO:0000259" key="3">
    <source>
        <dbReference type="Pfam" id="PF14432"/>
    </source>
</evidence>
<proteinExistence type="predicted"/>
<dbReference type="AlphaFoldDB" id="D8RGH5"/>
<dbReference type="PANTHER" id="PTHR47926">
    <property type="entry name" value="PENTATRICOPEPTIDE REPEAT-CONTAINING PROTEIN"/>
    <property type="match status" value="1"/>
</dbReference>
<name>D8RGH5_SELML</name>
<evidence type="ECO:0000256" key="1">
    <source>
        <dbReference type="ARBA" id="ARBA00022737"/>
    </source>
</evidence>
<dbReference type="FunFam" id="1.25.40.10:FF:000285">
    <property type="entry name" value="Pentatricopeptide repeat-containing protein, chloroplastic"/>
    <property type="match status" value="1"/>
</dbReference>
<feature type="repeat" description="PPR" evidence="2">
    <location>
        <begin position="528"/>
        <end position="562"/>
    </location>
</feature>
<dbReference type="EMBL" id="GL377579">
    <property type="protein sequence ID" value="EFJ28358.1"/>
    <property type="molecule type" value="Genomic_DNA"/>
</dbReference>
<dbReference type="FunFam" id="1.25.40.10:FF:000073">
    <property type="entry name" value="Pentatricopeptide repeat-containing protein chloroplastic"/>
    <property type="match status" value="1"/>
</dbReference>
<dbReference type="GO" id="GO:0008270">
    <property type="term" value="F:zinc ion binding"/>
    <property type="evidence" value="ECO:0007669"/>
    <property type="project" value="InterPro"/>
</dbReference>